<dbReference type="GO" id="GO:0016020">
    <property type="term" value="C:membrane"/>
    <property type="evidence" value="ECO:0007669"/>
    <property type="project" value="InterPro"/>
</dbReference>
<dbReference type="InterPro" id="IPR001190">
    <property type="entry name" value="SRCR"/>
</dbReference>
<name>A0A0P7W694_SCLFO</name>
<keyword evidence="1" id="KW-1015">Disulfide bond</keyword>
<evidence type="ECO:0000256" key="1">
    <source>
        <dbReference type="ARBA" id="ARBA00023157"/>
    </source>
</evidence>
<comment type="caution">
    <text evidence="4">The sequence shown here is derived from an EMBL/GenBank/DDBJ whole genome shotgun (WGS) entry which is preliminary data.</text>
</comment>
<organism evidence="4 5">
    <name type="scientific">Scleropages formosus</name>
    <name type="common">Asian bonytongue</name>
    <name type="synonym">Osteoglossum formosum</name>
    <dbReference type="NCBI Taxonomy" id="113540"/>
    <lineage>
        <taxon>Eukaryota</taxon>
        <taxon>Metazoa</taxon>
        <taxon>Chordata</taxon>
        <taxon>Craniata</taxon>
        <taxon>Vertebrata</taxon>
        <taxon>Euteleostomi</taxon>
        <taxon>Actinopterygii</taxon>
        <taxon>Neopterygii</taxon>
        <taxon>Teleostei</taxon>
        <taxon>Osteoglossocephala</taxon>
        <taxon>Osteoglossomorpha</taxon>
        <taxon>Osteoglossiformes</taxon>
        <taxon>Osteoglossidae</taxon>
        <taxon>Scleropages</taxon>
    </lineage>
</organism>
<protein>
    <recommendedName>
        <fullName evidence="3">SRCR domain-containing protein</fullName>
    </recommendedName>
</protein>
<comment type="caution">
    <text evidence="2">Lacks conserved residue(s) required for the propagation of feature annotation.</text>
</comment>
<dbReference type="PROSITE" id="PS50287">
    <property type="entry name" value="SRCR_2"/>
    <property type="match status" value="1"/>
</dbReference>
<evidence type="ECO:0000313" key="5">
    <source>
        <dbReference type="Proteomes" id="UP000034805"/>
    </source>
</evidence>
<evidence type="ECO:0000259" key="3">
    <source>
        <dbReference type="PROSITE" id="PS50287"/>
    </source>
</evidence>
<accession>A0A0P7W694</accession>
<dbReference type="AlphaFoldDB" id="A0A0P7W694"/>
<reference evidence="4 5" key="1">
    <citation type="submission" date="2015-08" db="EMBL/GenBank/DDBJ databases">
        <title>The genome of the Asian arowana (Scleropages formosus).</title>
        <authorList>
            <person name="Tan M.H."/>
            <person name="Gan H.M."/>
            <person name="Croft L.J."/>
            <person name="Austin C.M."/>
        </authorList>
    </citation>
    <scope>NUCLEOTIDE SEQUENCE [LARGE SCALE GENOMIC DNA]</scope>
    <source>
        <strain evidence="4">Aro1</strain>
    </source>
</reference>
<proteinExistence type="predicted"/>
<dbReference type="InterPro" id="IPR036772">
    <property type="entry name" value="SRCR-like_dom_sf"/>
</dbReference>
<dbReference type="Gene3D" id="3.10.250.10">
    <property type="entry name" value="SRCR-like domain"/>
    <property type="match status" value="1"/>
</dbReference>
<feature type="non-terminal residue" evidence="4">
    <location>
        <position position="64"/>
    </location>
</feature>
<dbReference type="Proteomes" id="UP000034805">
    <property type="component" value="Unassembled WGS sequence"/>
</dbReference>
<gene>
    <name evidence="4" type="ORF">Z043_125896</name>
</gene>
<evidence type="ECO:0000313" key="4">
    <source>
        <dbReference type="EMBL" id="KPP56479.1"/>
    </source>
</evidence>
<dbReference type="Pfam" id="PF00530">
    <property type="entry name" value="SRCR"/>
    <property type="match status" value="1"/>
</dbReference>
<dbReference type="EMBL" id="JARO02020835">
    <property type="protein sequence ID" value="KPP56479.1"/>
    <property type="molecule type" value="Genomic_DNA"/>
</dbReference>
<sequence length="64" mass="7005">DGVNIIVNIRMTLEPSAQFYVQETLPDAKIVCRQLGCGTPVQVQGAAIFGKGDGKVWKNKIECR</sequence>
<feature type="domain" description="SRCR" evidence="3">
    <location>
        <begin position="20"/>
        <end position="64"/>
    </location>
</feature>
<evidence type="ECO:0000256" key="2">
    <source>
        <dbReference type="PROSITE-ProRule" id="PRU00196"/>
    </source>
</evidence>
<feature type="non-terminal residue" evidence="4">
    <location>
        <position position="1"/>
    </location>
</feature>
<dbReference type="SUPFAM" id="SSF56487">
    <property type="entry name" value="SRCR-like"/>
    <property type="match status" value="1"/>
</dbReference>